<reference evidence="2 3" key="1">
    <citation type="submission" date="2018-04" db="EMBL/GenBank/DDBJ databases">
        <title>Adhaeribacter sp. HMF7616 genome sequencing and assembly.</title>
        <authorList>
            <person name="Kang H."/>
            <person name="Kang J."/>
            <person name="Cha I."/>
            <person name="Kim H."/>
            <person name="Joh K."/>
        </authorList>
    </citation>
    <scope>NUCLEOTIDE SEQUENCE [LARGE SCALE GENOMIC DNA]</scope>
    <source>
        <strain evidence="2 3">HMF7616</strain>
    </source>
</reference>
<dbReference type="Pfam" id="PF12697">
    <property type="entry name" value="Abhydrolase_6"/>
    <property type="match status" value="1"/>
</dbReference>
<comment type="caution">
    <text evidence="2">The sequence shown here is derived from an EMBL/GenBank/DDBJ whole genome shotgun (WGS) entry which is preliminary data.</text>
</comment>
<sequence>MPATLPAIYFIPGLGADARMYQLVQLDSHKFKKSVLTWLPPRKNESLAAYAQRMAAQIPEHHQPIVLVGVSFGGMLAVEISKIRPVARTILISSIKTSQELPHYLQILGKLNLHHYLPLHWAKKLPWLYHWIFGATTFTEKKMLREIIQDTDVAFVKWALTAIVNWQSQDQVPGLLHVHSNQDKIFPLPYIKDPAVVYSGGHLVIFSAALEISRLITQAANQIFYPE</sequence>
<accession>A0A369QA21</accession>
<protein>
    <recommendedName>
        <fullName evidence="1">AB hydrolase-1 domain-containing protein</fullName>
    </recommendedName>
</protein>
<dbReference type="InterPro" id="IPR000073">
    <property type="entry name" value="AB_hydrolase_1"/>
</dbReference>
<organism evidence="2 3">
    <name type="scientific">Adhaeribacter pallidiroseus</name>
    <dbReference type="NCBI Taxonomy" id="2072847"/>
    <lineage>
        <taxon>Bacteria</taxon>
        <taxon>Pseudomonadati</taxon>
        <taxon>Bacteroidota</taxon>
        <taxon>Cytophagia</taxon>
        <taxon>Cytophagales</taxon>
        <taxon>Hymenobacteraceae</taxon>
        <taxon>Adhaeribacter</taxon>
    </lineage>
</organism>
<evidence type="ECO:0000313" key="3">
    <source>
        <dbReference type="Proteomes" id="UP000253919"/>
    </source>
</evidence>
<dbReference type="SUPFAM" id="SSF53474">
    <property type="entry name" value="alpha/beta-Hydrolases"/>
    <property type="match status" value="1"/>
</dbReference>
<feature type="domain" description="AB hydrolase-1" evidence="1">
    <location>
        <begin position="9"/>
        <end position="206"/>
    </location>
</feature>
<dbReference type="OrthoDB" id="659408at2"/>
<proteinExistence type="predicted"/>
<dbReference type="Gene3D" id="3.40.50.1820">
    <property type="entry name" value="alpha/beta hydrolase"/>
    <property type="match status" value="1"/>
</dbReference>
<gene>
    <name evidence="2" type="ORF">AHMF7616_00113</name>
</gene>
<evidence type="ECO:0000313" key="2">
    <source>
        <dbReference type="EMBL" id="RDC61534.1"/>
    </source>
</evidence>
<evidence type="ECO:0000259" key="1">
    <source>
        <dbReference type="Pfam" id="PF12697"/>
    </source>
</evidence>
<name>A0A369QA21_9BACT</name>
<dbReference type="Proteomes" id="UP000253919">
    <property type="component" value="Unassembled WGS sequence"/>
</dbReference>
<dbReference type="EMBL" id="QASA01000001">
    <property type="protein sequence ID" value="RDC61534.1"/>
    <property type="molecule type" value="Genomic_DNA"/>
</dbReference>
<dbReference type="RefSeq" id="WP_115371114.1">
    <property type="nucleotide sequence ID" value="NZ_QASA01000001.1"/>
</dbReference>
<dbReference type="AlphaFoldDB" id="A0A369QA21"/>
<dbReference type="InterPro" id="IPR029058">
    <property type="entry name" value="AB_hydrolase_fold"/>
</dbReference>
<keyword evidence="3" id="KW-1185">Reference proteome</keyword>